<gene>
    <name evidence="1" type="ORF">EXN68_26490</name>
</gene>
<dbReference type="InterPro" id="IPR011013">
    <property type="entry name" value="Gal_mutarotase_sf_dom"/>
</dbReference>
<accession>A0A546X134</accession>
<reference evidence="1 2" key="1">
    <citation type="journal article" date="2019" name="Appl. Microbiol. Biotechnol.">
        <title>Differential efficiency of wild type rhizogenic strains for rol gene transformation of plants.</title>
        <authorList>
            <person name="Desmet S."/>
            <person name="De Keyser E."/>
            <person name="Van Vaerenbergh J."/>
            <person name="Baeyen S."/>
            <person name="Van Huylenbroeck J."/>
            <person name="Geelen D."/>
            <person name="Dhooghe E."/>
        </authorList>
    </citation>
    <scope>NUCLEOTIDE SEQUENCE [LARGE SCALE GENOMIC DNA]</scope>
    <source>
        <strain evidence="1 2">GBBC3284</strain>
    </source>
</reference>
<organism evidence="1 2">
    <name type="scientific">Rhizobium rhizogenes</name>
    <name type="common">Agrobacterium rhizogenes</name>
    <dbReference type="NCBI Taxonomy" id="359"/>
    <lineage>
        <taxon>Bacteria</taxon>
        <taxon>Pseudomonadati</taxon>
        <taxon>Pseudomonadota</taxon>
        <taxon>Alphaproteobacteria</taxon>
        <taxon>Hyphomicrobiales</taxon>
        <taxon>Rhizobiaceae</taxon>
        <taxon>Rhizobium/Agrobacterium group</taxon>
        <taxon>Rhizobium</taxon>
    </lineage>
</organism>
<sequence length="341" mass="37459">MSGMTTRRALAWAHGCVAVQSLGGMLGPVLFLLPDGRQVSPLHVAPWGNEAEREKLPEILQELRGEWPCVPFGSDAGRRLPPGWSATGESFDGAGVPHGYSSNVHWTWNNCEERQIAMECRYPDLHPIRLLRRRIIPDQSAAAIDIILEIEVRHPCRLPIGLHPTFRLSPRPGSVIIEPGACDQVWSFPGDVEPGAALFAPHRQWPSLGTVETRGGSTVDAAKVPLAENTEDLLQLSGIDGRLALHYRDEGFRARLTWQKEHFPSLLLWYSNHGRKAYPWNGRHLALGVEPVASAFDLGPAVSNAANPLASSGIATAIAFEPDRTFTTRYRLEVEAASQTS</sequence>
<comment type="caution">
    <text evidence="1">The sequence shown here is derived from an EMBL/GenBank/DDBJ whole genome shotgun (WGS) entry which is preliminary data.</text>
</comment>
<dbReference type="EMBL" id="SGNY01000014">
    <property type="protein sequence ID" value="TRA94471.1"/>
    <property type="molecule type" value="Genomic_DNA"/>
</dbReference>
<dbReference type="AlphaFoldDB" id="A0A546X134"/>
<dbReference type="InterPro" id="IPR014718">
    <property type="entry name" value="GH-type_carb-bd"/>
</dbReference>
<dbReference type="RefSeq" id="WP_142843582.1">
    <property type="nucleotide sequence ID" value="NZ_SGNY01000014.1"/>
</dbReference>
<evidence type="ECO:0000313" key="2">
    <source>
        <dbReference type="Proteomes" id="UP000315434"/>
    </source>
</evidence>
<evidence type="ECO:0000313" key="1">
    <source>
        <dbReference type="EMBL" id="TRA94471.1"/>
    </source>
</evidence>
<name>A0A546X134_RHIRH</name>
<dbReference type="GO" id="GO:0003824">
    <property type="term" value="F:catalytic activity"/>
    <property type="evidence" value="ECO:0007669"/>
    <property type="project" value="InterPro"/>
</dbReference>
<dbReference type="Proteomes" id="UP000315434">
    <property type="component" value="Unassembled WGS sequence"/>
</dbReference>
<dbReference type="Gene3D" id="2.70.98.10">
    <property type="match status" value="1"/>
</dbReference>
<protein>
    <recommendedName>
        <fullName evidence="3">Aldose 1-epimerase</fullName>
    </recommendedName>
</protein>
<evidence type="ECO:0008006" key="3">
    <source>
        <dbReference type="Google" id="ProtNLM"/>
    </source>
</evidence>
<proteinExistence type="predicted"/>
<dbReference type="GO" id="GO:0005975">
    <property type="term" value="P:carbohydrate metabolic process"/>
    <property type="evidence" value="ECO:0007669"/>
    <property type="project" value="InterPro"/>
</dbReference>
<dbReference type="OrthoDB" id="7335506at2"/>
<dbReference type="GO" id="GO:0030246">
    <property type="term" value="F:carbohydrate binding"/>
    <property type="evidence" value="ECO:0007669"/>
    <property type="project" value="InterPro"/>
</dbReference>
<dbReference type="SUPFAM" id="SSF74650">
    <property type="entry name" value="Galactose mutarotase-like"/>
    <property type="match status" value="1"/>
</dbReference>